<name>A0AB34AJ85_STAUR</name>
<reference evidence="1 2" key="1">
    <citation type="submission" date="2019-07" db="EMBL/GenBank/DDBJ databases">
        <title>Whole genome shotgun sequence of Staphylococcus cohnii subsp. urealyticus NBRC 109766.</title>
        <authorList>
            <person name="Hosoyama A."/>
            <person name="Uohara A."/>
            <person name="Ohji S."/>
            <person name="Ichikawa N."/>
        </authorList>
    </citation>
    <scope>NUCLEOTIDE SEQUENCE [LARGE SCALE GENOMIC DNA]</scope>
    <source>
        <strain evidence="1 2">NBRC 109766</strain>
    </source>
</reference>
<protein>
    <submittedName>
        <fullName evidence="1">Uncharacterized protein</fullName>
    </submittedName>
</protein>
<dbReference type="Proteomes" id="UP000321839">
    <property type="component" value="Unassembled WGS sequence"/>
</dbReference>
<dbReference type="EMBL" id="BKAW01000008">
    <property type="protein sequence ID" value="GEQ03406.1"/>
    <property type="molecule type" value="Genomic_DNA"/>
</dbReference>
<evidence type="ECO:0000313" key="1">
    <source>
        <dbReference type="EMBL" id="GEQ03406.1"/>
    </source>
</evidence>
<evidence type="ECO:0000313" key="2">
    <source>
        <dbReference type="Proteomes" id="UP000321839"/>
    </source>
</evidence>
<dbReference type="AlphaFoldDB" id="A0AB34AJ85"/>
<organism evidence="1 2">
    <name type="scientific">Staphylococcus ureilyticus</name>
    <name type="common">Staphylococcus cohnii subsp. urealyticus</name>
    <dbReference type="NCBI Taxonomy" id="94138"/>
    <lineage>
        <taxon>Bacteria</taxon>
        <taxon>Bacillati</taxon>
        <taxon>Bacillota</taxon>
        <taxon>Bacilli</taxon>
        <taxon>Bacillales</taxon>
        <taxon>Staphylococcaceae</taxon>
        <taxon>Staphylococcus</taxon>
        <taxon>Staphylococcus cohnii species complex</taxon>
    </lineage>
</organism>
<proteinExistence type="predicted"/>
<gene>
    <name evidence="1" type="ORF">SCO02_18470</name>
</gene>
<accession>A0AB34AJ85</accession>
<sequence>MLKNFFTFPSFDPFIFKCYFKINNNNEDRGYNYEYELQYFIKATHFAKWYCLKQPFCFISNDN</sequence>
<keyword evidence="2" id="KW-1185">Reference proteome</keyword>
<comment type="caution">
    <text evidence="1">The sequence shown here is derived from an EMBL/GenBank/DDBJ whole genome shotgun (WGS) entry which is preliminary data.</text>
</comment>